<name>A0A1A9UUC2_GLOAU</name>
<feature type="transmembrane region" description="Helical" evidence="2">
    <location>
        <begin position="6"/>
        <end position="26"/>
    </location>
</feature>
<evidence type="ECO:0000313" key="4">
    <source>
        <dbReference type="Proteomes" id="UP000078200"/>
    </source>
</evidence>
<reference evidence="3" key="1">
    <citation type="submission" date="2020-05" db="UniProtKB">
        <authorList>
            <consortium name="EnsemblMetazoa"/>
        </authorList>
    </citation>
    <scope>IDENTIFICATION</scope>
    <source>
        <strain evidence="3">TTRI</strain>
    </source>
</reference>
<dbReference type="VEuPathDB" id="VectorBase:GAUT015531"/>
<dbReference type="EnsemblMetazoa" id="GAUT015531-RA">
    <property type="protein sequence ID" value="GAUT015531-PA"/>
    <property type="gene ID" value="GAUT015531"/>
</dbReference>
<evidence type="ECO:0000256" key="2">
    <source>
        <dbReference type="SAM" id="Phobius"/>
    </source>
</evidence>
<protein>
    <submittedName>
        <fullName evidence="3">Uncharacterized protein</fullName>
    </submittedName>
</protein>
<evidence type="ECO:0000256" key="1">
    <source>
        <dbReference type="SAM" id="MobiDB-lite"/>
    </source>
</evidence>
<keyword evidence="2" id="KW-0472">Membrane</keyword>
<dbReference type="AlphaFoldDB" id="A0A1A9UUC2"/>
<dbReference type="Proteomes" id="UP000078200">
    <property type="component" value="Unassembled WGS sequence"/>
</dbReference>
<accession>A0A1A9UUC2</accession>
<proteinExistence type="predicted"/>
<organism evidence="3 4">
    <name type="scientific">Glossina austeni</name>
    <name type="common">Savannah tsetse fly</name>
    <dbReference type="NCBI Taxonomy" id="7395"/>
    <lineage>
        <taxon>Eukaryota</taxon>
        <taxon>Metazoa</taxon>
        <taxon>Ecdysozoa</taxon>
        <taxon>Arthropoda</taxon>
        <taxon>Hexapoda</taxon>
        <taxon>Insecta</taxon>
        <taxon>Pterygota</taxon>
        <taxon>Neoptera</taxon>
        <taxon>Endopterygota</taxon>
        <taxon>Diptera</taxon>
        <taxon>Brachycera</taxon>
        <taxon>Muscomorpha</taxon>
        <taxon>Hippoboscoidea</taxon>
        <taxon>Glossinidae</taxon>
        <taxon>Glossina</taxon>
    </lineage>
</organism>
<sequence length="101" mass="11618">MMPNTSSFMELIISVLFITLTVMWSLKSNPMDVETEISFGLYIVLNNNGLARYKNERFIILIFGYKVKKRMERLKPTQANVPYSRKDGDGSAADFVPLLDY</sequence>
<keyword evidence="2" id="KW-1133">Transmembrane helix</keyword>
<keyword evidence="4" id="KW-1185">Reference proteome</keyword>
<feature type="region of interest" description="Disordered" evidence="1">
    <location>
        <begin position="80"/>
        <end position="101"/>
    </location>
</feature>
<evidence type="ECO:0000313" key="3">
    <source>
        <dbReference type="EnsemblMetazoa" id="GAUT015531-PA"/>
    </source>
</evidence>
<keyword evidence="2" id="KW-0812">Transmembrane</keyword>